<accession>A0A8J8P2M8</accession>
<sequence length="505" mass="57321">MEADTQSRTSSNGGASSQAASTGAKKSKKGAGDSDLAKELKREKALRKVMKDELKKKVTRVEELEKELELKNAKLAEQEKEIKDKETKFLDLYMENSSQHDKILELTNLLQIEREAYTNSLQQHASGSSLGGDTQGSGKKSKKQLKHAHSTLAGGFNPVSGAPISHKGDDSEMIMHYEKRIGDLMLTLQKQERDILYKDEEIKSIKNIARDVAEELEPAKVREHELKLIVQQREADIEKERLKHEETLTKISQLQAQLADESRVTNKMVDLRLDFEAKLDKRDTEIHRLKEDVVKYRDEIKGKDEALKALTLTLLEKGKDNQRLQELVIQIKNHQLETQILGQKFLVTRLGTLKNDEVIFRFIIDKSKDEEYFLEICDNKGKSLRQIPVQDIDSIEPIQGTKFVLAYNQLPAGSNIPILGKKIAERKGKIQKEEEFTSRHIAELKDAYEQVMELIEQKQREIDDLMEQDDGGSDEDEEEDNGNSPVKPFDHEAGIPKEGAAASDV</sequence>
<proteinExistence type="predicted"/>
<reference evidence="3" key="1">
    <citation type="submission" date="2019-06" db="EMBL/GenBank/DDBJ databases">
        <authorList>
            <person name="Zheng W."/>
        </authorList>
    </citation>
    <scope>NUCLEOTIDE SEQUENCE</scope>
    <source>
        <strain evidence="3">QDHG01</strain>
    </source>
</reference>
<protein>
    <submittedName>
        <fullName evidence="3">Uncharacterized protein</fullName>
    </submittedName>
</protein>
<name>A0A8J8P2M8_HALGN</name>
<gene>
    <name evidence="3" type="ORF">FGO68_gene4958</name>
</gene>
<feature type="compositionally biased region" description="Acidic residues" evidence="2">
    <location>
        <begin position="464"/>
        <end position="481"/>
    </location>
</feature>
<evidence type="ECO:0000313" key="4">
    <source>
        <dbReference type="Proteomes" id="UP000785679"/>
    </source>
</evidence>
<feature type="region of interest" description="Disordered" evidence="2">
    <location>
        <begin position="121"/>
        <end position="167"/>
    </location>
</feature>
<keyword evidence="4" id="KW-1185">Reference proteome</keyword>
<dbReference type="OrthoDB" id="10609704at2759"/>
<evidence type="ECO:0000256" key="2">
    <source>
        <dbReference type="SAM" id="MobiDB-lite"/>
    </source>
</evidence>
<evidence type="ECO:0000313" key="3">
    <source>
        <dbReference type="EMBL" id="TNV84944.1"/>
    </source>
</evidence>
<keyword evidence="1" id="KW-0175">Coiled coil</keyword>
<comment type="caution">
    <text evidence="3">The sequence shown here is derived from an EMBL/GenBank/DDBJ whole genome shotgun (WGS) entry which is preliminary data.</text>
</comment>
<dbReference type="EMBL" id="RRYP01002288">
    <property type="protein sequence ID" value="TNV84944.1"/>
    <property type="molecule type" value="Genomic_DNA"/>
</dbReference>
<evidence type="ECO:0000256" key="1">
    <source>
        <dbReference type="SAM" id="Coils"/>
    </source>
</evidence>
<feature type="compositionally biased region" description="Low complexity" evidence="2">
    <location>
        <begin position="10"/>
        <end position="24"/>
    </location>
</feature>
<feature type="region of interest" description="Disordered" evidence="2">
    <location>
        <begin position="458"/>
        <end position="505"/>
    </location>
</feature>
<dbReference type="Proteomes" id="UP000785679">
    <property type="component" value="Unassembled WGS sequence"/>
</dbReference>
<feature type="coiled-coil region" evidence="1">
    <location>
        <begin position="237"/>
        <end position="306"/>
    </location>
</feature>
<feature type="compositionally biased region" description="Basic residues" evidence="2">
    <location>
        <begin position="139"/>
        <end position="149"/>
    </location>
</feature>
<organism evidence="3 4">
    <name type="scientific">Halteria grandinella</name>
    <dbReference type="NCBI Taxonomy" id="5974"/>
    <lineage>
        <taxon>Eukaryota</taxon>
        <taxon>Sar</taxon>
        <taxon>Alveolata</taxon>
        <taxon>Ciliophora</taxon>
        <taxon>Intramacronucleata</taxon>
        <taxon>Spirotrichea</taxon>
        <taxon>Stichotrichia</taxon>
        <taxon>Sporadotrichida</taxon>
        <taxon>Halteriidae</taxon>
        <taxon>Halteria</taxon>
    </lineage>
</organism>
<dbReference type="AlphaFoldDB" id="A0A8J8P2M8"/>
<feature type="region of interest" description="Disordered" evidence="2">
    <location>
        <begin position="1"/>
        <end position="38"/>
    </location>
</feature>